<evidence type="ECO:0000256" key="5">
    <source>
        <dbReference type="ARBA" id="ARBA00022801"/>
    </source>
</evidence>
<keyword evidence="9" id="KW-1185">Reference proteome</keyword>
<dbReference type="Proteomes" id="UP000703269">
    <property type="component" value="Unassembled WGS sequence"/>
</dbReference>
<evidence type="ECO:0000256" key="2">
    <source>
        <dbReference type="ARBA" id="ARBA00022695"/>
    </source>
</evidence>
<keyword evidence="4" id="KW-0255">Endonuclease</keyword>
<keyword evidence="6" id="KW-0695">RNA-directed DNA polymerase</keyword>
<dbReference type="SUPFAM" id="SSF56672">
    <property type="entry name" value="DNA/RNA polymerases"/>
    <property type="match status" value="1"/>
</dbReference>
<protein>
    <recommendedName>
        <fullName evidence="7">Reverse transcriptase RNase H-like domain-containing protein</fullName>
    </recommendedName>
</protein>
<dbReference type="GO" id="GO:0004519">
    <property type="term" value="F:endonuclease activity"/>
    <property type="evidence" value="ECO:0007669"/>
    <property type="project" value="UniProtKB-KW"/>
</dbReference>
<keyword evidence="2" id="KW-0548">Nucleotidyltransferase</keyword>
<dbReference type="PANTHER" id="PTHR34072">
    <property type="entry name" value="ENZYMATIC POLYPROTEIN-RELATED"/>
    <property type="match status" value="1"/>
</dbReference>
<keyword evidence="5" id="KW-0378">Hydrolase</keyword>
<dbReference type="InterPro" id="IPR043502">
    <property type="entry name" value="DNA/RNA_pol_sf"/>
</dbReference>
<feature type="domain" description="Reverse transcriptase RNase H-like" evidence="7">
    <location>
        <begin position="5"/>
        <end position="71"/>
    </location>
</feature>
<evidence type="ECO:0000256" key="3">
    <source>
        <dbReference type="ARBA" id="ARBA00022722"/>
    </source>
</evidence>
<reference evidence="8 9" key="1">
    <citation type="submission" date="2021-08" db="EMBL/GenBank/DDBJ databases">
        <title>Draft Genome Sequence of Phanerochaete sordida strain YK-624.</title>
        <authorList>
            <person name="Mori T."/>
            <person name="Dohra H."/>
            <person name="Suzuki T."/>
            <person name="Kawagishi H."/>
            <person name="Hirai H."/>
        </authorList>
    </citation>
    <scope>NUCLEOTIDE SEQUENCE [LARGE SCALE GENOMIC DNA]</scope>
    <source>
        <strain evidence="8 9">YK-624</strain>
    </source>
</reference>
<accession>A0A9P3LP62</accession>
<dbReference type="GO" id="GO:0016787">
    <property type="term" value="F:hydrolase activity"/>
    <property type="evidence" value="ECO:0007669"/>
    <property type="project" value="UniProtKB-KW"/>
</dbReference>
<keyword evidence="3" id="KW-0540">Nuclease</keyword>
<keyword evidence="1" id="KW-0808">Transferase</keyword>
<proteinExistence type="predicted"/>
<evidence type="ECO:0000256" key="6">
    <source>
        <dbReference type="ARBA" id="ARBA00022918"/>
    </source>
</evidence>
<dbReference type="AlphaFoldDB" id="A0A9P3LP62"/>
<organism evidence="8 9">
    <name type="scientific">Phanerochaete sordida</name>
    <dbReference type="NCBI Taxonomy" id="48140"/>
    <lineage>
        <taxon>Eukaryota</taxon>
        <taxon>Fungi</taxon>
        <taxon>Dikarya</taxon>
        <taxon>Basidiomycota</taxon>
        <taxon>Agaricomycotina</taxon>
        <taxon>Agaricomycetes</taxon>
        <taxon>Polyporales</taxon>
        <taxon>Phanerochaetaceae</taxon>
        <taxon>Phanerochaete</taxon>
    </lineage>
</organism>
<evidence type="ECO:0000256" key="4">
    <source>
        <dbReference type="ARBA" id="ARBA00022759"/>
    </source>
</evidence>
<gene>
    <name evidence="8" type="ORF">PsYK624_171420</name>
</gene>
<dbReference type="EMBL" id="BPQB01000213">
    <property type="protein sequence ID" value="GJF00840.1"/>
    <property type="molecule type" value="Genomic_DNA"/>
</dbReference>
<dbReference type="PANTHER" id="PTHR34072:SF52">
    <property type="entry name" value="RIBONUCLEASE H"/>
    <property type="match status" value="1"/>
</dbReference>
<dbReference type="OrthoDB" id="3232518at2759"/>
<comment type="caution">
    <text evidence="8">The sequence shown here is derived from an EMBL/GenBank/DDBJ whole genome shotgun (WGS) entry which is preliminary data.</text>
</comment>
<evidence type="ECO:0000256" key="1">
    <source>
        <dbReference type="ARBA" id="ARBA00022679"/>
    </source>
</evidence>
<dbReference type="Pfam" id="PF17917">
    <property type="entry name" value="RT_RNaseH"/>
    <property type="match status" value="1"/>
</dbReference>
<name>A0A9P3LP62_9APHY</name>
<dbReference type="GO" id="GO:0003964">
    <property type="term" value="F:RNA-directed DNA polymerase activity"/>
    <property type="evidence" value="ECO:0007669"/>
    <property type="project" value="UniProtKB-KW"/>
</dbReference>
<evidence type="ECO:0000259" key="7">
    <source>
        <dbReference type="Pfam" id="PF17917"/>
    </source>
</evidence>
<dbReference type="InterPro" id="IPR041373">
    <property type="entry name" value="RT_RNaseH"/>
</dbReference>
<evidence type="ECO:0000313" key="8">
    <source>
        <dbReference type="EMBL" id="GJF00840.1"/>
    </source>
</evidence>
<sequence>MGENRIFVSCDASDWRTGAVLSYGPTLEFARPVAYDLMQLSNAKLNYPVHEKELLAVVRQYDFNVEYILGETNSVADALSYLPPDVNIDILATAAVTTSLRIATSPAWLESIRRGYKKDPWCKRLCDDGTTIGFREEHRHLYIGT</sequence>
<evidence type="ECO:0000313" key="9">
    <source>
        <dbReference type="Proteomes" id="UP000703269"/>
    </source>
</evidence>